<accession>A0A4R5UQK6</accession>
<evidence type="ECO:0000256" key="1">
    <source>
        <dbReference type="ARBA" id="ARBA00001964"/>
    </source>
</evidence>
<dbReference type="InterPro" id="IPR029061">
    <property type="entry name" value="THDP-binding"/>
</dbReference>
<reference evidence="5 6" key="1">
    <citation type="submission" date="2019-03" db="EMBL/GenBank/DDBJ databases">
        <title>Ruegeria lutea sp. nov., a novel strain, isolated from marine sediment, the Masan Bay, South Korea.</title>
        <authorList>
            <person name="Kim J."/>
            <person name="Kim D.-Y."/>
            <person name="Lee S.-S."/>
        </authorList>
    </citation>
    <scope>NUCLEOTIDE SEQUENCE [LARGE SCALE GENOMIC DNA]</scope>
    <source>
        <strain evidence="5 6">318-1</strain>
    </source>
</reference>
<dbReference type="EMBL" id="SMUV01000074">
    <property type="protein sequence ID" value="TDK41186.1"/>
    <property type="molecule type" value="Genomic_DNA"/>
</dbReference>
<evidence type="ECO:0000313" key="5">
    <source>
        <dbReference type="EMBL" id="TDK41186.1"/>
    </source>
</evidence>
<evidence type="ECO:0000256" key="3">
    <source>
        <dbReference type="ARBA" id="ARBA00023052"/>
    </source>
</evidence>
<sequence length="327" mass="34674">MTEIRYIKAVNQALWDAMEADPSVFLIGEDIGAAGGSFKATRDLLDRFGPERVYDTPISEAAIAGMAVGAALTGMRPVAEIMFMDFTTLTMDMLVNQAAKARSMFGGQGSVPMVLRTPHGGGLNAGPQHSQCLEAWFAHVPGLKVVCPANPADAYGLLRAAIDDPDPVIVVENKALYAMKGDLPDAPEARERIEIGKGRIVRPGHDATVVAYGAAVTMAEAAAANLAGEGIDVEVIDLRSLQPWDEGLVLESLSRTHNLVVAHEAVEAFGIGAEIAARMADIGFDELDGPITRVGAPFAPSPFGKTLEDAYRPNAERIEAALRRTLA</sequence>
<comment type="caution">
    <text evidence="5">The sequence shown here is derived from an EMBL/GenBank/DDBJ whole genome shotgun (WGS) entry which is preliminary data.</text>
</comment>
<feature type="domain" description="Transketolase-like pyrimidine-binding" evidence="4">
    <location>
        <begin position="4"/>
        <end position="179"/>
    </location>
</feature>
<proteinExistence type="predicted"/>
<dbReference type="AlphaFoldDB" id="A0A4R5UQK6"/>
<dbReference type="SUPFAM" id="SSF52922">
    <property type="entry name" value="TK C-terminal domain-like"/>
    <property type="match status" value="1"/>
</dbReference>
<organism evidence="5 6">
    <name type="scientific">Antarcticimicrobium luteum</name>
    <dbReference type="NCBI Taxonomy" id="2547397"/>
    <lineage>
        <taxon>Bacteria</taxon>
        <taxon>Pseudomonadati</taxon>
        <taxon>Pseudomonadota</taxon>
        <taxon>Alphaproteobacteria</taxon>
        <taxon>Rhodobacterales</taxon>
        <taxon>Paracoccaceae</taxon>
        <taxon>Antarcticimicrobium</taxon>
    </lineage>
</organism>
<dbReference type="Gene3D" id="3.40.50.970">
    <property type="match status" value="1"/>
</dbReference>
<dbReference type="Pfam" id="PF02780">
    <property type="entry name" value="Transketolase_C"/>
    <property type="match status" value="1"/>
</dbReference>
<keyword evidence="2" id="KW-0560">Oxidoreductase</keyword>
<gene>
    <name evidence="5" type="ORF">E1832_21070</name>
</gene>
<dbReference type="RefSeq" id="WP_133361755.1">
    <property type="nucleotide sequence ID" value="NZ_SMUV01000074.1"/>
</dbReference>
<dbReference type="CDD" id="cd07036">
    <property type="entry name" value="TPP_PYR_E1-PDHc-beta_like"/>
    <property type="match status" value="1"/>
</dbReference>
<dbReference type="SMART" id="SM00861">
    <property type="entry name" value="Transket_pyr"/>
    <property type="match status" value="1"/>
</dbReference>
<dbReference type="InterPro" id="IPR033248">
    <property type="entry name" value="Transketolase_C"/>
</dbReference>
<dbReference type="SUPFAM" id="SSF52518">
    <property type="entry name" value="Thiamin diphosphate-binding fold (THDP-binding)"/>
    <property type="match status" value="1"/>
</dbReference>
<keyword evidence="6" id="KW-1185">Reference proteome</keyword>
<dbReference type="Pfam" id="PF02779">
    <property type="entry name" value="Transket_pyr"/>
    <property type="match status" value="1"/>
</dbReference>
<dbReference type="FunFam" id="3.40.50.920:FF:000001">
    <property type="entry name" value="Pyruvate dehydrogenase E1 beta subunit"/>
    <property type="match status" value="1"/>
</dbReference>
<dbReference type="NCBIfam" id="NF006667">
    <property type="entry name" value="PRK09212.1"/>
    <property type="match status" value="1"/>
</dbReference>
<evidence type="ECO:0000259" key="4">
    <source>
        <dbReference type="SMART" id="SM00861"/>
    </source>
</evidence>
<dbReference type="FunFam" id="3.40.50.970:FF:000001">
    <property type="entry name" value="Pyruvate dehydrogenase E1 beta subunit"/>
    <property type="match status" value="1"/>
</dbReference>
<dbReference type="InterPro" id="IPR009014">
    <property type="entry name" value="Transketo_C/PFOR_II"/>
</dbReference>
<dbReference type="PANTHER" id="PTHR43257">
    <property type="entry name" value="PYRUVATE DEHYDROGENASE E1 COMPONENT BETA SUBUNIT"/>
    <property type="match status" value="1"/>
</dbReference>
<dbReference type="InterPro" id="IPR005475">
    <property type="entry name" value="Transketolase-like_Pyr-bd"/>
</dbReference>
<dbReference type="Proteomes" id="UP000295301">
    <property type="component" value="Unassembled WGS sequence"/>
</dbReference>
<dbReference type="OrthoDB" id="9780894at2"/>
<evidence type="ECO:0000256" key="2">
    <source>
        <dbReference type="ARBA" id="ARBA00023002"/>
    </source>
</evidence>
<comment type="cofactor">
    <cofactor evidence="1">
        <name>thiamine diphosphate</name>
        <dbReference type="ChEBI" id="CHEBI:58937"/>
    </cofactor>
</comment>
<dbReference type="PANTHER" id="PTHR43257:SF2">
    <property type="entry name" value="PYRUVATE DEHYDROGENASE E1 COMPONENT SUBUNIT BETA"/>
    <property type="match status" value="1"/>
</dbReference>
<evidence type="ECO:0000313" key="6">
    <source>
        <dbReference type="Proteomes" id="UP000295301"/>
    </source>
</evidence>
<keyword evidence="3" id="KW-0786">Thiamine pyrophosphate</keyword>
<dbReference type="GO" id="GO:0016491">
    <property type="term" value="F:oxidoreductase activity"/>
    <property type="evidence" value="ECO:0007669"/>
    <property type="project" value="UniProtKB-KW"/>
</dbReference>
<dbReference type="Gene3D" id="3.40.50.920">
    <property type="match status" value="1"/>
</dbReference>
<name>A0A4R5UQK6_9RHOB</name>
<protein>
    <submittedName>
        <fullName evidence="5">Alpha-ketoacid dehydrogenase subunit beta</fullName>
    </submittedName>
</protein>